<evidence type="ECO:0000313" key="2">
    <source>
        <dbReference type="EMBL" id="KFB44457.1"/>
    </source>
</evidence>
<keyword evidence="4" id="KW-1185">Reference proteome</keyword>
<evidence type="ECO:0000256" key="1">
    <source>
        <dbReference type="SAM" id="MobiDB-lite"/>
    </source>
</evidence>
<dbReference type="EMBL" id="ATLV01019629">
    <property type="status" value="NOT_ANNOTATED_CDS"/>
    <property type="molecule type" value="Genomic_DNA"/>
</dbReference>
<dbReference type="AlphaFoldDB" id="A0A084W2L3"/>
<proteinExistence type="predicted"/>
<dbReference type="OrthoDB" id="7734146at2759"/>
<dbReference type="VEuPathDB" id="VectorBase:ASIS008244"/>
<accession>A0A084W2L3</accession>
<evidence type="ECO:0000313" key="3">
    <source>
        <dbReference type="EnsemblMetazoa" id="ASIC012244-PA"/>
    </source>
</evidence>
<dbReference type="OMA" id="YRAYQAK"/>
<reference evidence="3" key="2">
    <citation type="submission" date="2020-05" db="UniProtKB">
        <authorList>
            <consortium name="EnsemblMetazoa"/>
        </authorList>
    </citation>
    <scope>IDENTIFICATION</scope>
</reference>
<dbReference type="Proteomes" id="UP000030765">
    <property type="component" value="Unassembled WGS sequence"/>
</dbReference>
<feature type="region of interest" description="Disordered" evidence="1">
    <location>
        <begin position="1"/>
        <end position="22"/>
    </location>
</feature>
<gene>
    <name evidence="2" type="ORF">ZHAS_00012244</name>
</gene>
<organism evidence="2">
    <name type="scientific">Anopheles sinensis</name>
    <name type="common">Mosquito</name>
    <dbReference type="NCBI Taxonomy" id="74873"/>
    <lineage>
        <taxon>Eukaryota</taxon>
        <taxon>Metazoa</taxon>
        <taxon>Ecdysozoa</taxon>
        <taxon>Arthropoda</taxon>
        <taxon>Hexapoda</taxon>
        <taxon>Insecta</taxon>
        <taxon>Pterygota</taxon>
        <taxon>Neoptera</taxon>
        <taxon>Endopterygota</taxon>
        <taxon>Diptera</taxon>
        <taxon>Nematocera</taxon>
        <taxon>Culicoidea</taxon>
        <taxon>Culicidae</taxon>
        <taxon>Anophelinae</taxon>
        <taxon>Anopheles</taxon>
    </lineage>
</organism>
<dbReference type="VEuPathDB" id="VectorBase:ASIC012244"/>
<evidence type="ECO:0000313" key="4">
    <source>
        <dbReference type="Proteomes" id="UP000030765"/>
    </source>
</evidence>
<sequence>MSGVKNMTAAGAKKKGGVASVEENVKASTTTDMVKDLVRDNRRLVKDLMALLAIREATKDTTIISNGTAEQEGHNAIPCCPGQVVPVVKNRPGNDGGDRVIALRAVGGGPPVGTKANAVAAAVASLLHHTATKEFSSLAGEMIAIADDSNEREVGGSVLGESGEDCTSDGDETDPIRPVMLHADAAAADANTNGTEATGGENIPEPINPVIVNENEEEHEEEKHIPSGMSNATPGDAMAHSAMVGGFPSGSVPVHTPRAGTPLFLPSLASSAQSCDYCMSGVPLKPVPTAELTLEQKLDKLLDSVVKIKADMHRRIDRLGRRVEQIHLDVQLNIDSTDRALLRNDLLLIGIPYREREDLQHLFRQVCRALEYPEDDDIPQVDIRRQRPARRHRNSQPGHRVASCDQNVTKAAGERQEQHPAPIVVEFMFKTLRDQFYRAYQAKRVLRLSDVGFSSERRFFVNEVLTRYNQKLMGEAVRRKRAGLLHSVYTVDGVVYVQRAAGEKGTKVTTFTSMN</sequence>
<dbReference type="EnsemblMetazoa" id="ASIC012244-RA">
    <property type="protein sequence ID" value="ASIC012244-PA"/>
    <property type="gene ID" value="ASIC012244"/>
</dbReference>
<protein>
    <submittedName>
        <fullName evidence="2">AGAP005919-PA-like protein</fullName>
    </submittedName>
</protein>
<dbReference type="EMBL" id="KE525275">
    <property type="protein sequence ID" value="KFB44457.1"/>
    <property type="molecule type" value="Genomic_DNA"/>
</dbReference>
<name>A0A084W2L3_ANOSI</name>
<reference evidence="2 4" key="1">
    <citation type="journal article" date="2014" name="BMC Genomics">
        <title>Genome sequence of Anopheles sinensis provides insight into genetics basis of mosquito competence for malaria parasites.</title>
        <authorList>
            <person name="Zhou D."/>
            <person name="Zhang D."/>
            <person name="Ding G."/>
            <person name="Shi L."/>
            <person name="Hou Q."/>
            <person name="Ye Y."/>
            <person name="Xu Y."/>
            <person name="Zhou H."/>
            <person name="Xiong C."/>
            <person name="Li S."/>
            <person name="Yu J."/>
            <person name="Hong S."/>
            <person name="Yu X."/>
            <person name="Zou P."/>
            <person name="Chen C."/>
            <person name="Chang X."/>
            <person name="Wang W."/>
            <person name="Lv Y."/>
            <person name="Sun Y."/>
            <person name="Ma L."/>
            <person name="Shen B."/>
            <person name="Zhu C."/>
        </authorList>
    </citation>
    <scope>NUCLEOTIDE SEQUENCE [LARGE SCALE GENOMIC DNA]</scope>
</reference>